<dbReference type="NCBIfam" id="TIGR01013">
    <property type="entry name" value="2a58"/>
    <property type="match status" value="1"/>
</dbReference>
<keyword evidence="3" id="KW-1003">Cell membrane</keyword>
<dbReference type="Proteomes" id="UP000275408">
    <property type="component" value="Unassembled WGS sequence"/>
</dbReference>
<evidence type="ECO:0000313" key="10">
    <source>
        <dbReference type="Proteomes" id="UP000275408"/>
    </source>
</evidence>
<protein>
    <recommendedName>
        <fullName evidence="11">Sodium-dependent phosphate transport protein 2B</fullName>
    </recommendedName>
</protein>
<dbReference type="AlphaFoldDB" id="A0A3M6T8V6"/>
<dbReference type="PANTHER" id="PTHR10010:SF46">
    <property type="entry name" value="SODIUM-DEPENDENT PHOSPHATE TRANSPORT PROTEIN 2B"/>
    <property type="match status" value="1"/>
</dbReference>
<sequence length="634" mass="69325">VSSPKMADMMKSSSKLTGIEMETRGQADPPNYNKAYLPVDEEAGNGLHEDEEGEEFDPWALPELQDLGPKWSELDGCGKVKRVALAVGKVILLLGLLYVFICSLDFLSSAFRLLGGKAAGEAFASNKILSNPVAGLMIGILATVLVQSSSTTTSIVVSMVAAQSKFDLVFLKEAFKITLLSTNVKEYVYIFLVLDVEPAIPIVMGANIGTSVTNTIVSLAQAAERNEFRRAFAGATVHDIFNWLSVLIFLPLEVITHYLLHLTGKIIKVLPLTQKKGTNKKLLKKLTEPFTKLIIQLDKKIIENIALGDKSAESKSLIKDCSPKEVTEIVNKTYNATTYYLENVTTIEPASCKFLFHGTSLSDTEVGIIILVISIGLLCICLVSIVKVLHSMLRGQMAKIIKKTVNADFPGPFKHLTGYLAILVGAGLTMLVQSSSIFTSALTPLIGVGVVTIERAFPLTLGSNIGTTATGILAALASASNLDKALQIAFCHLFFNISGILVWYPIPYLRKVPIGFAKSLGNKTADYRWFAIAYLVFGFFLLPAAVFGLSLAGWQILLGVAAPLLLLFLFIVIVNIFQRKAPGHLPEVLQDWEWLPKWTRSLEPHDRVFSKVTELSRMCHSDRTRQASNTESRV</sequence>
<evidence type="ECO:0000256" key="2">
    <source>
        <dbReference type="ARBA" id="ARBA00005808"/>
    </source>
</evidence>
<dbReference type="GO" id="GO:0044341">
    <property type="term" value="P:sodium-dependent phosphate transport"/>
    <property type="evidence" value="ECO:0007669"/>
    <property type="project" value="InterPro"/>
</dbReference>
<evidence type="ECO:0000256" key="7">
    <source>
        <dbReference type="SAM" id="MobiDB-lite"/>
    </source>
</evidence>
<feature type="transmembrane region" description="Helical" evidence="8">
    <location>
        <begin position="411"/>
        <end position="431"/>
    </location>
</feature>
<evidence type="ECO:0000256" key="5">
    <source>
        <dbReference type="ARBA" id="ARBA00022989"/>
    </source>
</evidence>
<evidence type="ECO:0000256" key="4">
    <source>
        <dbReference type="ARBA" id="ARBA00022692"/>
    </source>
</evidence>
<keyword evidence="6 8" id="KW-0472">Membrane</keyword>
<dbReference type="GO" id="GO:0016324">
    <property type="term" value="C:apical plasma membrane"/>
    <property type="evidence" value="ECO:0007669"/>
    <property type="project" value="UniProtKB-SubCell"/>
</dbReference>
<dbReference type="OrthoDB" id="76259at2759"/>
<feature type="region of interest" description="Disordered" evidence="7">
    <location>
        <begin position="1"/>
        <end position="51"/>
    </location>
</feature>
<gene>
    <name evidence="9" type="ORF">pdam_00007065</name>
</gene>
<dbReference type="PANTHER" id="PTHR10010">
    <property type="entry name" value="SOLUTE CARRIER FAMILY 34 SODIUM PHOSPHATE , MEMBER 2-RELATED"/>
    <property type="match status" value="1"/>
</dbReference>
<dbReference type="NCBIfam" id="NF037997">
    <property type="entry name" value="Na_Pi_symport"/>
    <property type="match status" value="1"/>
</dbReference>
<feature type="transmembrane region" description="Helical" evidence="8">
    <location>
        <begin position="527"/>
        <end position="550"/>
    </location>
</feature>
<evidence type="ECO:0000256" key="8">
    <source>
        <dbReference type="SAM" id="Phobius"/>
    </source>
</evidence>
<organism evidence="9 10">
    <name type="scientific">Pocillopora damicornis</name>
    <name type="common">Cauliflower coral</name>
    <name type="synonym">Millepora damicornis</name>
    <dbReference type="NCBI Taxonomy" id="46731"/>
    <lineage>
        <taxon>Eukaryota</taxon>
        <taxon>Metazoa</taxon>
        <taxon>Cnidaria</taxon>
        <taxon>Anthozoa</taxon>
        <taxon>Hexacorallia</taxon>
        <taxon>Scleractinia</taxon>
        <taxon>Astrocoeniina</taxon>
        <taxon>Pocilloporidae</taxon>
        <taxon>Pocillopora</taxon>
    </lineage>
</organism>
<evidence type="ECO:0000313" key="9">
    <source>
        <dbReference type="EMBL" id="RMX37850.1"/>
    </source>
</evidence>
<dbReference type="Pfam" id="PF02690">
    <property type="entry name" value="Na_Pi_cotrans"/>
    <property type="match status" value="2"/>
</dbReference>
<evidence type="ECO:0000256" key="3">
    <source>
        <dbReference type="ARBA" id="ARBA00022475"/>
    </source>
</evidence>
<dbReference type="GO" id="GO:0005436">
    <property type="term" value="F:sodium:phosphate symporter activity"/>
    <property type="evidence" value="ECO:0007669"/>
    <property type="project" value="InterPro"/>
</dbReference>
<reference evidence="9 10" key="1">
    <citation type="journal article" date="2018" name="Sci. Rep.">
        <title>Comparative analysis of the Pocillopora damicornis genome highlights role of immune system in coral evolution.</title>
        <authorList>
            <person name="Cunning R."/>
            <person name="Bay R.A."/>
            <person name="Gillette P."/>
            <person name="Baker A.C."/>
            <person name="Traylor-Knowles N."/>
        </authorList>
    </citation>
    <scope>NUCLEOTIDE SEQUENCE [LARGE SCALE GENOMIC DNA]</scope>
    <source>
        <strain evidence="9">RSMAS</strain>
        <tissue evidence="9">Whole animal</tissue>
    </source>
</reference>
<feature type="non-terminal residue" evidence="9">
    <location>
        <position position="1"/>
    </location>
</feature>
<keyword evidence="5 8" id="KW-1133">Transmembrane helix</keyword>
<name>A0A3M6T8V6_POCDA</name>
<feature type="transmembrane region" description="Helical" evidence="8">
    <location>
        <begin position="556"/>
        <end position="577"/>
    </location>
</feature>
<evidence type="ECO:0008006" key="11">
    <source>
        <dbReference type="Google" id="ProtNLM"/>
    </source>
</evidence>
<comment type="caution">
    <text evidence="9">The sequence shown here is derived from an EMBL/GenBank/DDBJ whole genome shotgun (WGS) entry which is preliminary data.</text>
</comment>
<feature type="transmembrane region" description="Helical" evidence="8">
    <location>
        <begin position="461"/>
        <end position="479"/>
    </location>
</feature>
<proteinExistence type="inferred from homology"/>
<comment type="subcellular location">
    <subcellularLocation>
        <location evidence="1">Apical cell membrane</location>
        <topology evidence="1">Multi-pass membrane protein</topology>
    </subcellularLocation>
</comment>
<dbReference type="STRING" id="46731.A0A3M6T8V6"/>
<feature type="transmembrane region" description="Helical" evidence="8">
    <location>
        <begin position="90"/>
        <end position="114"/>
    </location>
</feature>
<feature type="transmembrane region" description="Helical" evidence="8">
    <location>
        <begin position="240"/>
        <end position="260"/>
    </location>
</feature>
<dbReference type="EMBL" id="RCHS01004067">
    <property type="protein sequence ID" value="RMX37850.1"/>
    <property type="molecule type" value="Genomic_DNA"/>
</dbReference>
<feature type="compositionally biased region" description="Acidic residues" evidence="7">
    <location>
        <begin position="39"/>
        <end position="51"/>
    </location>
</feature>
<feature type="transmembrane region" description="Helical" evidence="8">
    <location>
        <begin position="485"/>
        <end position="506"/>
    </location>
</feature>
<evidence type="ECO:0000256" key="1">
    <source>
        <dbReference type="ARBA" id="ARBA00004424"/>
    </source>
</evidence>
<comment type="similarity">
    <text evidence="2">Belongs to the SLC34A transporter family.</text>
</comment>
<feature type="transmembrane region" description="Helical" evidence="8">
    <location>
        <begin position="366"/>
        <end position="390"/>
    </location>
</feature>
<keyword evidence="10" id="KW-1185">Reference proteome</keyword>
<evidence type="ECO:0000256" key="6">
    <source>
        <dbReference type="ARBA" id="ARBA00023136"/>
    </source>
</evidence>
<accession>A0A3M6T8V6</accession>
<dbReference type="InterPro" id="IPR003841">
    <property type="entry name" value="Na/Pi_transpt"/>
</dbReference>
<keyword evidence="4 8" id="KW-0812">Transmembrane</keyword>
<feature type="transmembrane region" description="Helical" evidence="8">
    <location>
        <begin position="134"/>
        <end position="162"/>
    </location>
</feature>